<dbReference type="Pfam" id="PF01522">
    <property type="entry name" value="Polysacc_deac_1"/>
    <property type="match status" value="1"/>
</dbReference>
<dbReference type="PANTHER" id="PTHR10587">
    <property type="entry name" value="GLYCOSYL TRANSFERASE-RELATED"/>
    <property type="match status" value="1"/>
</dbReference>
<gene>
    <name evidence="4" type="primary">pdaA_4</name>
    <name evidence="4" type="ORF">AS52_01970</name>
</gene>
<reference evidence="4 5" key="1">
    <citation type="submission" date="2015-01" db="EMBL/GenBank/DDBJ databases">
        <title>Genome sequence of bacillus megaterium Q3.</title>
        <authorList>
            <person name="Wang Y."/>
            <person name="Luo K."/>
            <person name="Bai L."/>
            <person name="Luo F."/>
        </authorList>
    </citation>
    <scope>NUCLEOTIDE SEQUENCE [LARGE SCALE GENOMIC DNA]</scope>
    <source>
        <strain evidence="4 5">Q3</strain>
    </source>
</reference>
<dbReference type="CDD" id="cd10917">
    <property type="entry name" value="CE4_NodB_like_6s_7s"/>
    <property type="match status" value="1"/>
</dbReference>
<feature type="domain" description="NodB homology" evidence="3">
    <location>
        <begin position="49"/>
        <end position="232"/>
    </location>
</feature>
<dbReference type="GO" id="GO:0016810">
    <property type="term" value="F:hydrolase activity, acting on carbon-nitrogen (but not peptide) bonds"/>
    <property type="evidence" value="ECO:0007669"/>
    <property type="project" value="InterPro"/>
</dbReference>
<evidence type="ECO:0000256" key="1">
    <source>
        <dbReference type="ARBA" id="ARBA00022723"/>
    </source>
</evidence>
<dbReference type="InterPro" id="IPR011330">
    <property type="entry name" value="Glyco_hydro/deAcase_b/a-brl"/>
</dbReference>
<dbReference type="PROSITE" id="PS51677">
    <property type="entry name" value="NODB"/>
    <property type="match status" value="1"/>
</dbReference>
<dbReference type="Gene3D" id="3.20.20.370">
    <property type="entry name" value="Glycoside hydrolase/deacetylase"/>
    <property type="match status" value="1"/>
</dbReference>
<keyword evidence="1" id="KW-0479">Metal-binding</keyword>
<dbReference type="GO" id="GO:0005975">
    <property type="term" value="P:carbohydrate metabolic process"/>
    <property type="evidence" value="ECO:0007669"/>
    <property type="project" value="InterPro"/>
</dbReference>
<protein>
    <submittedName>
        <fullName evidence="4">Putative polysaccharide deacetylase PdaA</fullName>
        <ecNumber evidence="4">3.-.-.-</ecNumber>
    </submittedName>
</protein>
<evidence type="ECO:0000256" key="2">
    <source>
        <dbReference type="ARBA" id="ARBA00022801"/>
    </source>
</evidence>
<dbReference type="GO" id="GO:0046872">
    <property type="term" value="F:metal ion binding"/>
    <property type="evidence" value="ECO:0007669"/>
    <property type="project" value="UniProtKB-KW"/>
</dbReference>
<dbReference type="SUPFAM" id="SSF88713">
    <property type="entry name" value="Glycoside hydrolase/deacetylase"/>
    <property type="match status" value="1"/>
</dbReference>
<evidence type="ECO:0000259" key="3">
    <source>
        <dbReference type="PROSITE" id="PS51677"/>
    </source>
</evidence>
<name>A0A806U8L5_PRIMG</name>
<dbReference type="PANTHER" id="PTHR10587:SF133">
    <property type="entry name" value="CHITIN DEACETYLASE 1-RELATED"/>
    <property type="match status" value="1"/>
</dbReference>
<sequence>MYMIRRISILLLTLCFLFNGALPALCKAEQVKNIAVRDRLLYQGNNHLKQTALTFDDGPDPRFTPHVLDQLKKHGIKATFFLIGAKAHEHPELVKRMVAEGHAVGIHTYWHPNLLKESTEKFHWEIAKTQAIIKNITGFETQLFRPPYGNLTQEMISELPNENVYAINWSSDSLDWKQIPEAEITKNVFKNMHAGTIVLMHDGGHWTMDLSNTPKSLDTIIPRLKQEGYHFVTVPELLHIPYPKN</sequence>
<keyword evidence="2 4" id="KW-0378">Hydrolase</keyword>
<evidence type="ECO:0000313" key="5">
    <source>
        <dbReference type="Proteomes" id="UP000036410"/>
    </source>
</evidence>
<accession>A0A806U8L5</accession>
<evidence type="ECO:0000313" key="4">
    <source>
        <dbReference type="EMBL" id="AKP76935.1"/>
    </source>
</evidence>
<dbReference type="InterPro" id="IPR002509">
    <property type="entry name" value="NODB_dom"/>
</dbReference>
<dbReference type="AlphaFoldDB" id="A0A806U8L5"/>
<dbReference type="Proteomes" id="UP000036410">
    <property type="component" value="Chromosome"/>
</dbReference>
<dbReference type="EMBL" id="CP010586">
    <property type="protein sequence ID" value="AKP76935.1"/>
    <property type="molecule type" value="Genomic_DNA"/>
</dbReference>
<dbReference type="EC" id="3.-.-.-" evidence="4"/>
<dbReference type="GO" id="GO:0016020">
    <property type="term" value="C:membrane"/>
    <property type="evidence" value="ECO:0007669"/>
    <property type="project" value="TreeGrafter"/>
</dbReference>
<dbReference type="InterPro" id="IPR050248">
    <property type="entry name" value="Polysacc_deacetylase_ArnD"/>
</dbReference>
<organism evidence="4 5">
    <name type="scientific">Priestia megaterium Q3</name>
    <dbReference type="NCBI Taxonomy" id="1452722"/>
    <lineage>
        <taxon>Bacteria</taxon>
        <taxon>Bacillati</taxon>
        <taxon>Bacillota</taxon>
        <taxon>Bacilli</taxon>
        <taxon>Bacillales</taxon>
        <taxon>Bacillaceae</taxon>
        <taxon>Priestia</taxon>
    </lineage>
</organism>
<proteinExistence type="predicted"/>